<organism evidence="2 3">
    <name type="scientific">Plakobranchus ocellatus</name>
    <dbReference type="NCBI Taxonomy" id="259542"/>
    <lineage>
        <taxon>Eukaryota</taxon>
        <taxon>Metazoa</taxon>
        <taxon>Spiralia</taxon>
        <taxon>Lophotrochozoa</taxon>
        <taxon>Mollusca</taxon>
        <taxon>Gastropoda</taxon>
        <taxon>Heterobranchia</taxon>
        <taxon>Euthyneura</taxon>
        <taxon>Panpulmonata</taxon>
        <taxon>Sacoglossa</taxon>
        <taxon>Placobranchoidea</taxon>
        <taxon>Plakobranchidae</taxon>
        <taxon>Plakobranchus</taxon>
    </lineage>
</organism>
<dbReference type="EMBL" id="BLXT01000362">
    <property type="protein sequence ID" value="GFN76149.1"/>
    <property type="molecule type" value="Genomic_DNA"/>
</dbReference>
<proteinExistence type="predicted"/>
<reference evidence="2 3" key="1">
    <citation type="journal article" date="2021" name="Elife">
        <title>Chloroplast acquisition without the gene transfer in kleptoplastic sea slugs, Plakobranchus ocellatus.</title>
        <authorList>
            <person name="Maeda T."/>
            <person name="Takahashi S."/>
            <person name="Yoshida T."/>
            <person name="Shimamura S."/>
            <person name="Takaki Y."/>
            <person name="Nagai Y."/>
            <person name="Toyoda A."/>
            <person name="Suzuki Y."/>
            <person name="Arimoto A."/>
            <person name="Ishii H."/>
            <person name="Satoh N."/>
            <person name="Nishiyama T."/>
            <person name="Hasebe M."/>
            <person name="Maruyama T."/>
            <person name="Minagawa J."/>
            <person name="Obokata J."/>
            <person name="Shigenobu S."/>
        </authorList>
    </citation>
    <scope>NUCLEOTIDE SEQUENCE [LARGE SCALE GENOMIC DNA]</scope>
</reference>
<name>A0AAV3Y0D5_9GAST</name>
<evidence type="ECO:0000313" key="3">
    <source>
        <dbReference type="Proteomes" id="UP000735302"/>
    </source>
</evidence>
<feature type="compositionally biased region" description="Basic and acidic residues" evidence="1">
    <location>
        <begin position="30"/>
        <end position="43"/>
    </location>
</feature>
<feature type="region of interest" description="Disordered" evidence="1">
    <location>
        <begin position="131"/>
        <end position="174"/>
    </location>
</feature>
<comment type="caution">
    <text evidence="2">The sequence shown here is derived from an EMBL/GenBank/DDBJ whole genome shotgun (WGS) entry which is preliminary data.</text>
</comment>
<gene>
    <name evidence="2" type="ORF">PoB_000265500</name>
</gene>
<evidence type="ECO:0000256" key="1">
    <source>
        <dbReference type="SAM" id="MobiDB-lite"/>
    </source>
</evidence>
<dbReference type="AlphaFoldDB" id="A0AAV3Y0D5"/>
<protein>
    <submittedName>
        <fullName evidence="2">Uncharacterized protein</fullName>
    </submittedName>
</protein>
<feature type="region of interest" description="Disordered" evidence="1">
    <location>
        <begin position="272"/>
        <end position="297"/>
    </location>
</feature>
<accession>A0AAV3Y0D5</accession>
<evidence type="ECO:0000313" key="2">
    <source>
        <dbReference type="EMBL" id="GFN76149.1"/>
    </source>
</evidence>
<feature type="compositionally biased region" description="Polar residues" evidence="1">
    <location>
        <begin position="146"/>
        <end position="174"/>
    </location>
</feature>
<keyword evidence="3" id="KW-1185">Reference proteome</keyword>
<feature type="region of interest" description="Disordered" evidence="1">
    <location>
        <begin position="1"/>
        <end position="51"/>
    </location>
</feature>
<dbReference type="Proteomes" id="UP000735302">
    <property type="component" value="Unassembled WGS sequence"/>
</dbReference>
<sequence>MSGTDANQKRRKRRKTRAERNLSKGLISKPQHDQKQKSAKKEPVSSTASSNHNISYTLRSGAGANAFVPVNYKAATSGTITQDRMTTTYRMLTNSKSSDWIKRGPVVETEVVKKKVEHDLKRILNLADGKNAQSDECDISKENNEVNEASQGGNSYSGAEQSNMEVDDQAASSQTLMTCQAQDKAETLVKNSTSKEVTSKVTPPIGEVPVQEIADKLLKEVKVKFAAMFPNRDSEDMPWISSKSNISNTLSACRPSKCSLLGTSTPTLCHPVSTSTHSASKENGAKTGTAGSMSCSTEKSVLSRPAGDRDSCIIHHNQPEEEESGLTSFSPDNIVMEESQASEPIIHIVKGPSSNSSSDDCEDDNDGGLTAACCDAFLLEARDLEVQKQQHLKQQYNRQKQFSTLHFLPLESKY</sequence>